<keyword evidence="1" id="KW-0732">Signal</keyword>
<evidence type="ECO:0000313" key="2">
    <source>
        <dbReference type="EMBL" id="TWI10275.1"/>
    </source>
</evidence>
<feature type="signal peptide" evidence="1">
    <location>
        <begin position="1"/>
        <end position="19"/>
    </location>
</feature>
<proteinExistence type="predicted"/>
<dbReference type="AlphaFoldDB" id="A0A562LRL8"/>
<gene>
    <name evidence="2" type="ORF">IP93_01853</name>
</gene>
<sequence length="222" mass="23858">MARAWCLAAALAVAPLAQADECVVDLGRGWPPGAQNHGEAAEKLLFGGRQPALALTWLPARGAERSLQIVPADDGDWTLRYAVADERVLQWVGVRGGVEQRLVLEQAPDVLEAPIPAVLGRRLADDWAQALASVVPEQRSATFHEGDLWLLQAGGVRTSGLAPDCGPTERLLEQVDLLIEAVDEKAAKRGKRWARIEQSLDTMREELAATEGAGEGVVNANH</sequence>
<evidence type="ECO:0000256" key="1">
    <source>
        <dbReference type="SAM" id="SignalP"/>
    </source>
</evidence>
<dbReference type="OrthoDB" id="6000946at2"/>
<reference evidence="2 3" key="1">
    <citation type="journal article" date="2015" name="Stand. Genomic Sci.">
        <title>Genomic Encyclopedia of Bacterial and Archaeal Type Strains, Phase III: the genomes of soil and plant-associated and newly described type strains.</title>
        <authorList>
            <person name="Whitman W.B."/>
            <person name="Woyke T."/>
            <person name="Klenk H.P."/>
            <person name="Zhou Y."/>
            <person name="Lilburn T.G."/>
            <person name="Beck B.J."/>
            <person name="De Vos P."/>
            <person name="Vandamme P."/>
            <person name="Eisen J.A."/>
            <person name="Garrity G."/>
            <person name="Hugenholtz P."/>
            <person name="Kyrpides N.C."/>
        </authorList>
    </citation>
    <scope>NUCLEOTIDE SEQUENCE [LARGE SCALE GENOMIC DNA]</scope>
    <source>
        <strain evidence="2 3">CGMCC 1.10136</strain>
    </source>
</reference>
<accession>A0A562LRL8</accession>
<name>A0A562LRL8_9GAMM</name>
<feature type="chain" id="PRO_5021817884" evidence="1">
    <location>
        <begin position="20"/>
        <end position="222"/>
    </location>
</feature>
<evidence type="ECO:0000313" key="3">
    <source>
        <dbReference type="Proteomes" id="UP000316471"/>
    </source>
</evidence>
<keyword evidence="3" id="KW-1185">Reference proteome</keyword>
<dbReference type="RefSeq" id="WP_144814807.1">
    <property type="nucleotide sequence ID" value="NZ_VLKP01000007.1"/>
</dbReference>
<organism evidence="2 3">
    <name type="scientific">Aerolutibacter ruishenii</name>
    <dbReference type="NCBI Taxonomy" id="686800"/>
    <lineage>
        <taxon>Bacteria</taxon>
        <taxon>Pseudomonadati</taxon>
        <taxon>Pseudomonadota</taxon>
        <taxon>Gammaproteobacteria</taxon>
        <taxon>Lysobacterales</taxon>
        <taxon>Lysobacteraceae</taxon>
        <taxon>Aerolutibacter</taxon>
    </lineage>
</organism>
<dbReference type="Proteomes" id="UP000316471">
    <property type="component" value="Unassembled WGS sequence"/>
</dbReference>
<comment type="caution">
    <text evidence="2">The sequence shown here is derived from an EMBL/GenBank/DDBJ whole genome shotgun (WGS) entry which is preliminary data.</text>
</comment>
<dbReference type="EMBL" id="VLKP01000007">
    <property type="protein sequence ID" value="TWI10275.1"/>
    <property type="molecule type" value="Genomic_DNA"/>
</dbReference>
<protein>
    <submittedName>
        <fullName evidence="2">Uncharacterized protein</fullName>
    </submittedName>
</protein>